<dbReference type="GO" id="GO:0006906">
    <property type="term" value="P:vesicle fusion"/>
    <property type="evidence" value="ECO:0007669"/>
    <property type="project" value="TreeGrafter"/>
</dbReference>
<gene>
    <name evidence="6" type="ORF">OFUS_LOCUS12802</name>
</gene>
<dbReference type="FunFam" id="1.20.5.110:FF:000059">
    <property type="entry name" value="Related to syntaxin 12"/>
    <property type="match status" value="1"/>
</dbReference>
<reference evidence="6" key="1">
    <citation type="submission" date="2022-03" db="EMBL/GenBank/DDBJ databases">
        <authorList>
            <person name="Martin C."/>
        </authorList>
    </citation>
    <scope>NUCLEOTIDE SEQUENCE</scope>
</reference>
<evidence type="ECO:0000256" key="2">
    <source>
        <dbReference type="RuleBase" id="RU003858"/>
    </source>
</evidence>
<dbReference type="GO" id="GO:0048278">
    <property type="term" value="P:vesicle docking"/>
    <property type="evidence" value="ECO:0007669"/>
    <property type="project" value="TreeGrafter"/>
</dbReference>
<dbReference type="PANTHER" id="PTHR19957:SF38">
    <property type="entry name" value="LD27581P"/>
    <property type="match status" value="1"/>
</dbReference>
<dbReference type="InterPro" id="IPR000727">
    <property type="entry name" value="T_SNARE_dom"/>
</dbReference>
<comment type="caution">
    <text evidence="6">The sequence shown here is derived from an EMBL/GenBank/DDBJ whole genome shotgun (WGS) entry which is preliminary data.</text>
</comment>
<feature type="transmembrane region" description="Helical" evidence="5">
    <location>
        <begin position="271"/>
        <end position="293"/>
    </location>
</feature>
<dbReference type="Pfam" id="PF05739">
    <property type="entry name" value="SNARE"/>
    <property type="match status" value="1"/>
</dbReference>
<dbReference type="OrthoDB" id="75754at2759"/>
<dbReference type="CDD" id="cd15847">
    <property type="entry name" value="SNARE_syntaxin7_like"/>
    <property type="match status" value="1"/>
</dbReference>
<dbReference type="InterPro" id="IPR010989">
    <property type="entry name" value="SNARE"/>
</dbReference>
<evidence type="ECO:0000256" key="1">
    <source>
        <dbReference type="ARBA" id="ARBA00009063"/>
    </source>
</evidence>
<feature type="coiled-coil region" evidence="3">
    <location>
        <begin position="170"/>
        <end position="256"/>
    </location>
</feature>
<evidence type="ECO:0000313" key="7">
    <source>
        <dbReference type="Proteomes" id="UP000749559"/>
    </source>
</evidence>
<dbReference type="EMBL" id="CAIIXF020000006">
    <property type="protein sequence ID" value="CAH1787016.1"/>
    <property type="molecule type" value="Genomic_DNA"/>
</dbReference>
<dbReference type="Gene3D" id="1.20.5.110">
    <property type="match status" value="1"/>
</dbReference>
<dbReference type="Pfam" id="PF14523">
    <property type="entry name" value="Syntaxin_2"/>
    <property type="match status" value="1"/>
</dbReference>
<dbReference type="PANTHER" id="PTHR19957">
    <property type="entry name" value="SYNTAXIN"/>
    <property type="match status" value="1"/>
</dbReference>
<organism evidence="6 7">
    <name type="scientific">Owenia fusiformis</name>
    <name type="common">Polychaete worm</name>
    <dbReference type="NCBI Taxonomy" id="6347"/>
    <lineage>
        <taxon>Eukaryota</taxon>
        <taxon>Metazoa</taxon>
        <taxon>Spiralia</taxon>
        <taxon>Lophotrochozoa</taxon>
        <taxon>Annelida</taxon>
        <taxon>Polychaeta</taxon>
        <taxon>Sedentaria</taxon>
        <taxon>Canalipalpata</taxon>
        <taxon>Sabellida</taxon>
        <taxon>Oweniida</taxon>
        <taxon>Oweniidae</taxon>
        <taxon>Owenia</taxon>
    </lineage>
</organism>
<dbReference type="GO" id="GO:0005484">
    <property type="term" value="F:SNAP receptor activity"/>
    <property type="evidence" value="ECO:0007669"/>
    <property type="project" value="InterPro"/>
</dbReference>
<dbReference type="GO" id="GO:0012505">
    <property type="term" value="C:endomembrane system"/>
    <property type="evidence" value="ECO:0007669"/>
    <property type="project" value="TreeGrafter"/>
</dbReference>
<evidence type="ECO:0000256" key="3">
    <source>
        <dbReference type="SAM" id="Coils"/>
    </source>
</evidence>
<dbReference type="SMART" id="SM00397">
    <property type="entry name" value="t_SNARE"/>
    <property type="match status" value="1"/>
</dbReference>
<accession>A0A8J1U1N0</accession>
<dbReference type="InterPro" id="IPR006012">
    <property type="entry name" value="Syntaxin/epimorphin_CS"/>
</dbReference>
<keyword evidence="3" id="KW-0175">Coiled coil</keyword>
<keyword evidence="5" id="KW-0812">Transmembrane</keyword>
<dbReference type="GO" id="GO:0006886">
    <property type="term" value="P:intracellular protein transport"/>
    <property type="evidence" value="ECO:0007669"/>
    <property type="project" value="InterPro"/>
</dbReference>
<evidence type="ECO:0000313" key="6">
    <source>
        <dbReference type="EMBL" id="CAH1787016.1"/>
    </source>
</evidence>
<feature type="region of interest" description="Disordered" evidence="4">
    <location>
        <begin position="1"/>
        <end position="40"/>
    </location>
</feature>
<comment type="similarity">
    <text evidence="1 2">Belongs to the syntaxin family.</text>
</comment>
<dbReference type="PROSITE" id="PS50192">
    <property type="entry name" value="T_SNARE"/>
    <property type="match status" value="1"/>
</dbReference>
<dbReference type="GO" id="GO:0031201">
    <property type="term" value="C:SNARE complex"/>
    <property type="evidence" value="ECO:0007669"/>
    <property type="project" value="TreeGrafter"/>
</dbReference>
<dbReference type="Gene3D" id="1.20.58.70">
    <property type="match status" value="1"/>
</dbReference>
<dbReference type="InterPro" id="IPR045242">
    <property type="entry name" value="Syntaxin"/>
</dbReference>
<dbReference type="Proteomes" id="UP000749559">
    <property type="component" value="Unassembled WGS sequence"/>
</dbReference>
<evidence type="ECO:0000256" key="4">
    <source>
        <dbReference type="SAM" id="MobiDB-lite"/>
    </source>
</evidence>
<dbReference type="SMART" id="SM00503">
    <property type="entry name" value="SynN"/>
    <property type="match status" value="1"/>
</dbReference>
<keyword evidence="7" id="KW-1185">Reference proteome</keyword>
<protein>
    <submittedName>
        <fullName evidence="6">Uncharacterized protein</fullName>
    </submittedName>
</protein>
<sequence length="295" mass="33728">MSKGDFGYGAVREYRDDPGSRRDYRDSVPPPRGGPQTGVGDRLLTELFEKISSNIFRINNNATVLERALKQIGTAKDSVQLRDKIHDTQQNSNRVIGETTRCFKQASTVSKQHIERQQKLQIERLRGEFEETLKRYSSLQKRVTEKVRSTVSLSKPTTTPMGDLVSWEENEDDKRRLVEEDNRRAQLMQQQEDIENDVALIQEREDRIRQLEGDILDINEIFRDLGALVYEQGEAIDTIEANVEKAYDNVESGNEQLVQASIYQKKSRKKMCCLAAILFVVAGVVTLIIVLSVKH</sequence>
<keyword evidence="5" id="KW-1133">Transmembrane helix</keyword>
<dbReference type="AlphaFoldDB" id="A0A8J1U1N0"/>
<keyword evidence="5" id="KW-0472">Membrane</keyword>
<name>A0A8J1U1N0_OWEFU</name>
<dbReference type="InterPro" id="IPR006011">
    <property type="entry name" value="Syntaxin_N"/>
</dbReference>
<dbReference type="GO" id="GO:0000149">
    <property type="term" value="F:SNARE binding"/>
    <property type="evidence" value="ECO:0007669"/>
    <property type="project" value="TreeGrafter"/>
</dbReference>
<evidence type="ECO:0000256" key="5">
    <source>
        <dbReference type="SAM" id="Phobius"/>
    </source>
</evidence>
<feature type="compositionally biased region" description="Basic and acidic residues" evidence="4">
    <location>
        <begin position="12"/>
        <end position="26"/>
    </location>
</feature>
<dbReference type="SUPFAM" id="SSF47661">
    <property type="entry name" value="t-snare proteins"/>
    <property type="match status" value="1"/>
</dbReference>
<proteinExistence type="inferred from homology"/>
<dbReference type="PROSITE" id="PS00914">
    <property type="entry name" value="SYNTAXIN"/>
    <property type="match status" value="1"/>
</dbReference>